<dbReference type="Proteomes" id="UP000800035">
    <property type="component" value="Unassembled WGS sequence"/>
</dbReference>
<feature type="compositionally biased region" description="Basic and acidic residues" evidence="1">
    <location>
        <begin position="162"/>
        <end position="171"/>
    </location>
</feature>
<accession>A0A6A5TU07</accession>
<feature type="compositionally biased region" description="Low complexity" evidence="1">
    <location>
        <begin position="33"/>
        <end position="44"/>
    </location>
</feature>
<name>A0A6A5TU07_9PLEO</name>
<feature type="compositionally biased region" description="Polar residues" evidence="1">
    <location>
        <begin position="7"/>
        <end position="21"/>
    </location>
</feature>
<dbReference type="EMBL" id="ML977011">
    <property type="protein sequence ID" value="KAF1952397.1"/>
    <property type="molecule type" value="Genomic_DNA"/>
</dbReference>
<protein>
    <submittedName>
        <fullName evidence="2">Uncharacterized protein</fullName>
    </submittedName>
</protein>
<gene>
    <name evidence="2" type="ORF">CC80DRAFT_495449</name>
</gene>
<feature type="compositionally biased region" description="Polar residues" evidence="1">
    <location>
        <begin position="45"/>
        <end position="54"/>
    </location>
</feature>
<feature type="region of interest" description="Disordered" evidence="1">
    <location>
        <begin position="162"/>
        <end position="209"/>
    </location>
</feature>
<evidence type="ECO:0000313" key="3">
    <source>
        <dbReference type="Proteomes" id="UP000800035"/>
    </source>
</evidence>
<sequence length="209" mass="22671">MSAPTEPITTAPNTNDTQPTPRYTKAEKRSFRAAQKAAQTPTTQDPMAQTPQTQHGKRHGQKASQSRGHHDAGNPSINISQFNHLSIDELDTLIGQLALLSAQKKAFNNVQASLTAKPKVLNDRVTRDDGEKKTKVLSEAKLEKIQKRREMRAAKKAEWVAKKAEKAEKAAQEGASPAVASAQEPAVDASGNTASGKVANEDVINWDEE</sequence>
<reference evidence="2" key="1">
    <citation type="journal article" date="2020" name="Stud. Mycol.">
        <title>101 Dothideomycetes genomes: a test case for predicting lifestyles and emergence of pathogens.</title>
        <authorList>
            <person name="Haridas S."/>
            <person name="Albert R."/>
            <person name="Binder M."/>
            <person name="Bloem J."/>
            <person name="Labutti K."/>
            <person name="Salamov A."/>
            <person name="Andreopoulos B."/>
            <person name="Baker S."/>
            <person name="Barry K."/>
            <person name="Bills G."/>
            <person name="Bluhm B."/>
            <person name="Cannon C."/>
            <person name="Castanera R."/>
            <person name="Culley D."/>
            <person name="Daum C."/>
            <person name="Ezra D."/>
            <person name="Gonzalez J."/>
            <person name="Henrissat B."/>
            <person name="Kuo A."/>
            <person name="Liang C."/>
            <person name="Lipzen A."/>
            <person name="Lutzoni F."/>
            <person name="Magnuson J."/>
            <person name="Mondo S."/>
            <person name="Nolan M."/>
            <person name="Ohm R."/>
            <person name="Pangilinan J."/>
            <person name="Park H.-J."/>
            <person name="Ramirez L."/>
            <person name="Alfaro M."/>
            <person name="Sun H."/>
            <person name="Tritt A."/>
            <person name="Yoshinaga Y."/>
            <person name="Zwiers L.-H."/>
            <person name="Turgeon B."/>
            <person name="Goodwin S."/>
            <person name="Spatafora J."/>
            <person name="Crous P."/>
            <person name="Grigoriev I."/>
        </authorList>
    </citation>
    <scope>NUCLEOTIDE SEQUENCE</scope>
    <source>
        <strain evidence="2">CBS 675.92</strain>
    </source>
</reference>
<proteinExistence type="predicted"/>
<organism evidence="2 3">
    <name type="scientific">Byssothecium circinans</name>
    <dbReference type="NCBI Taxonomy" id="147558"/>
    <lineage>
        <taxon>Eukaryota</taxon>
        <taxon>Fungi</taxon>
        <taxon>Dikarya</taxon>
        <taxon>Ascomycota</taxon>
        <taxon>Pezizomycotina</taxon>
        <taxon>Dothideomycetes</taxon>
        <taxon>Pleosporomycetidae</taxon>
        <taxon>Pleosporales</taxon>
        <taxon>Massarineae</taxon>
        <taxon>Massarinaceae</taxon>
        <taxon>Byssothecium</taxon>
    </lineage>
</organism>
<evidence type="ECO:0000256" key="1">
    <source>
        <dbReference type="SAM" id="MobiDB-lite"/>
    </source>
</evidence>
<keyword evidence="3" id="KW-1185">Reference proteome</keyword>
<dbReference type="AlphaFoldDB" id="A0A6A5TU07"/>
<evidence type="ECO:0000313" key="2">
    <source>
        <dbReference type="EMBL" id="KAF1952397.1"/>
    </source>
</evidence>
<feature type="region of interest" description="Disordered" evidence="1">
    <location>
        <begin position="1"/>
        <end position="78"/>
    </location>
</feature>